<evidence type="ECO:0000313" key="2">
    <source>
        <dbReference type="Proteomes" id="UP000790709"/>
    </source>
</evidence>
<protein>
    <submittedName>
        <fullName evidence="1">Uncharacterized protein</fullName>
    </submittedName>
</protein>
<evidence type="ECO:0000313" key="1">
    <source>
        <dbReference type="EMBL" id="KAH7929921.1"/>
    </source>
</evidence>
<dbReference type="Proteomes" id="UP000790709">
    <property type="component" value="Unassembled WGS sequence"/>
</dbReference>
<gene>
    <name evidence="1" type="ORF">BV22DRAFT_91729</name>
</gene>
<reference evidence="1" key="1">
    <citation type="journal article" date="2021" name="New Phytol.">
        <title>Evolutionary innovations through gain and loss of genes in the ectomycorrhizal Boletales.</title>
        <authorList>
            <person name="Wu G."/>
            <person name="Miyauchi S."/>
            <person name="Morin E."/>
            <person name="Kuo A."/>
            <person name="Drula E."/>
            <person name="Varga T."/>
            <person name="Kohler A."/>
            <person name="Feng B."/>
            <person name="Cao Y."/>
            <person name="Lipzen A."/>
            <person name="Daum C."/>
            <person name="Hundley H."/>
            <person name="Pangilinan J."/>
            <person name="Johnson J."/>
            <person name="Barry K."/>
            <person name="LaButti K."/>
            <person name="Ng V."/>
            <person name="Ahrendt S."/>
            <person name="Min B."/>
            <person name="Choi I.G."/>
            <person name="Park H."/>
            <person name="Plett J.M."/>
            <person name="Magnuson J."/>
            <person name="Spatafora J.W."/>
            <person name="Nagy L.G."/>
            <person name="Henrissat B."/>
            <person name="Grigoriev I.V."/>
            <person name="Yang Z.L."/>
            <person name="Xu J."/>
            <person name="Martin F.M."/>
        </authorList>
    </citation>
    <scope>NUCLEOTIDE SEQUENCE</scope>
    <source>
        <strain evidence="1">KUC20120723A-06</strain>
    </source>
</reference>
<organism evidence="1 2">
    <name type="scientific">Leucogyrophana mollusca</name>
    <dbReference type="NCBI Taxonomy" id="85980"/>
    <lineage>
        <taxon>Eukaryota</taxon>
        <taxon>Fungi</taxon>
        <taxon>Dikarya</taxon>
        <taxon>Basidiomycota</taxon>
        <taxon>Agaricomycotina</taxon>
        <taxon>Agaricomycetes</taxon>
        <taxon>Agaricomycetidae</taxon>
        <taxon>Boletales</taxon>
        <taxon>Boletales incertae sedis</taxon>
        <taxon>Leucogyrophana</taxon>
    </lineage>
</organism>
<dbReference type="EMBL" id="MU266336">
    <property type="protein sequence ID" value="KAH7929921.1"/>
    <property type="molecule type" value="Genomic_DNA"/>
</dbReference>
<proteinExistence type="predicted"/>
<name>A0ACB8BWJ1_9AGAM</name>
<accession>A0ACB8BWJ1</accession>
<keyword evidence="2" id="KW-1185">Reference proteome</keyword>
<sequence length="231" mass="25679">MRSPIDNIISATPTLSMTLVVADSCLTRRKNPICALIDGSKWRRRCIVCVGSKSRGVWRSSAGLGLGARNTGDTQSRPHALLYAMLVIMIVIEQDFYDGGREHNRNEGRLVALFLILIFRQSVPILFPWFRSNQGGPLSTPPHSLSPNSRALTYLLANEGDSNDRLDFSHPLWYFASSRPNSPVSIDKRRSRTVDKIEATYTGCLTTEFSTLIVCISVFCTLSSGVNQRGR</sequence>
<comment type="caution">
    <text evidence="1">The sequence shown here is derived from an EMBL/GenBank/DDBJ whole genome shotgun (WGS) entry which is preliminary data.</text>
</comment>